<feature type="compositionally biased region" description="Basic and acidic residues" evidence="1">
    <location>
        <begin position="25"/>
        <end position="54"/>
    </location>
</feature>
<comment type="caution">
    <text evidence="2">The sequence shown here is derived from an EMBL/GenBank/DDBJ whole genome shotgun (WGS) entry which is preliminary data.</text>
</comment>
<organism evidence="2 3">
    <name type="scientific">Seminavis robusta</name>
    <dbReference type="NCBI Taxonomy" id="568900"/>
    <lineage>
        <taxon>Eukaryota</taxon>
        <taxon>Sar</taxon>
        <taxon>Stramenopiles</taxon>
        <taxon>Ochrophyta</taxon>
        <taxon>Bacillariophyta</taxon>
        <taxon>Bacillariophyceae</taxon>
        <taxon>Bacillariophycidae</taxon>
        <taxon>Naviculales</taxon>
        <taxon>Naviculaceae</taxon>
        <taxon>Seminavis</taxon>
    </lineage>
</organism>
<name>A0A9N8H148_9STRA</name>
<feature type="compositionally biased region" description="Acidic residues" evidence="1">
    <location>
        <begin position="274"/>
        <end position="286"/>
    </location>
</feature>
<gene>
    <name evidence="2" type="ORF">SEMRO_11_G008470.1</name>
</gene>
<evidence type="ECO:0000256" key="1">
    <source>
        <dbReference type="SAM" id="MobiDB-lite"/>
    </source>
</evidence>
<feature type="compositionally biased region" description="Acidic residues" evidence="1">
    <location>
        <begin position="386"/>
        <end position="411"/>
    </location>
</feature>
<dbReference type="EMBL" id="CAICTM010000011">
    <property type="protein sequence ID" value="CAB9496886.1"/>
    <property type="molecule type" value="Genomic_DNA"/>
</dbReference>
<dbReference type="Proteomes" id="UP001153069">
    <property type="component" value="Unassembled WGS sequence"/>
</dbReference>
<feature type="compositionally biased region" description="Polar residues" evidence="1">
    <location>
        <begin position="1"/>
        <end position="22"/>
    </location>
</feature>
<evidence type="ECO:0000313" key="2">
    <source>
        <dbReference type="EMBL" id="CAB9496886.1"/>
    </source>
</evidence>
<evidence type="ECO:0000313" key="3">
    <source>
        <dbReference type="Proteomes" id="UP001153069"/>
    </source>
</evidence>
<dbReference type="AlphaFoldDB" id="A0A9N8H148"/>
<proteinExistence type="predicted"/>
<reference evidence="2" key="1">
    <citation type="submission" date="2020-06" db="EMBL/GenBank/DDBJ databases">
        <authorList>
            <consortium name="Plant Systems Biology data submission"/>
        </authorList>
    </citation>
    <scope>NUCLEOTIDE SEQUENCE</scope>
    <source>
        <strain evidence="2">D6</strain>
    </source>
</reference>
<accession>A0A9N8H148</accession>
<feature type="region of interest" description="Disordered" evidence="1">
    <location>
        <begin position="237"/>
        <end position="553"/>
    </location>
</feature>
<feature type="compositionally biased region" description="Polar residues" evidence="1">
    <location>
        <begin position="237"/>
        <end position="249"/>
    </location>
</feature>
<protein>
    <submittedName>
        <fullName evidence="2">Uncharacterized protein</fullName>
    </submittedName>
</protein>
<feature type="compositionally biased region" description="Acidic residues" evidence="1">
    <location>
        <begin position="250"/>
        <end position="263"/>
    </location>
</feature>
<feature type="region of interest" description="Disordered" evidence="1">
    <location>
        <begin position="1"/>
        <end position="74"/>
    </location>
</feature>
<feature type="compositionally biased region" description="Acidic residues" evidence="1">
    <location>
        <begin position="432"/>
        <end position="460"/>
    </location>
</feature>
<keyword evidence="3" id="KW-1185">Reference proteome</keyword>
<feature type="compositionally biased region" description="Polar residues" evidence="1">
    <location>
        <begin position="345"/>
        <end position="363"/>
    </location>
</feature>
<feature type="compositionally biased region" description="Low complexity" evidence="1">
    <location>
        <begin position="501"/>
        <end position="513"/>
    </location>
</feature>
<feature type="compositionally biased region" description="Acidic residues" evidence="1">
    <location>
        <begin position="293"/>
        <end position="306"/>
    </location>
</feature>
<sequence length="619" mass="68483">MEQVSDHSLTSSVLEQHNTASNEAPCKEVQEQHDQSGETAHTHLDDEDSTHRAEDDEEQEKEGPAAPEVIQIDVKTPPSVIPLDVFSIVARQQQQRRLSQQQQLQQKQLEEDKYQLLVLVSLYGQAGNREALTQMNRTLTILKGNLGEFPFGLLDASDPDNDDLRDVLLDISQAGHSYPQFFLVKTKNDDPTIAADSSHQDWTSYYSDIQFFGDYHDFFTANERQTLRSSFLSKTPLTTYSSSSSNILTTDEEAVLEEEEEHENDEKLSHATANEEEVAEVQEEVQEERTEDPACGEEDDHDDETPDHDNQPSETAPTAVEEEAFNVKTVGAVSDEAFNVKTEQDANTTTATSQVTDTLSTSEEATEPEMATNVPVAAHDSYRDPDAEEPVETPAEDDESPNEEATADESADMMVEHVDSQVDVIAATTESESYEEEQLQDDLDNSSPVEESEAPEVCQDDESRNSSAPTDDQEETAAPTEEADVSKPEEGNAPQTEEMAEAATVAATEGTTEANDETAPLAGAPSAVVKSNNNGTKKSKRRSSKPPKEQMKKVGPLRLKVPLWVDTWMLMEGDPLVRTEESIRRRVTAGQCVETIHTITLITRRGERTTQTHTVISDP</sequence>